<dbReference type="Pfam" id="PF00254">
    <property type="entry name" value="FKBP_C"/>
    <property type="match status" value="1"/>
</dbReference>
<evidence type="ECO:0000313" key="9">
    <source>
        <dbReference type="Proteomes" id="UP001497512"/>
    </source>
</evidence>
<name>A0ABP0UCM5_9BRYO</name>
<dbReference type="PROSITE" id="PS50059">
    <property type="entry name" value="FKBP_PPIASE"/>
    <property type="match status" value="1"/>
</dbReference>
<evidence type="ECO:0000313" key="8">
    <source>
        <dbReference type="EMBL" id="CAK9218927.1"/>
    </source>
</evidence>
<evidence type="ECO:0000259" key="7">
    <source>
        <dbReference type="PROSITE" id="PS50059"/>
    </source>
</evidence>
<keyword evidence="3 5" id="KW-0697">Rotamase</keyword>
<protein>
    <recommendedName>
        <fullName evidence="2 5">peptidylprolyl isomerase</fullName>
        <ecNumber evidence="2 5">5.2.1.8</ecNumber>
    </recommendedName>
</protein>
<gene>
    <name evidence="8" type="ORF">CSSPTR1EN2_LOCUS14229</name>
</gene>
<sequence length="191" mass="20330">MSLEVDLTGDGGVLKKILRESKPGALRPCENLPNVDVQYEGKLADTGEVFDSTRDDNTVFSFEVGQGSVIRAWDIAIKTMQVGEIALITCKPDYAYGKSGAPPEIPPGATLVFEVELLAARPPKGSTLNSVAAEKAKLEMIRKERDIGAAKKEEDKKKREEAKAAAASRMQAKLDAKKGAGKGSGKGKAGK</sequence>
<dbReference type="SUPFAM" id="SSF54534">
    <property type="entry name" value="FKBP-like"/>
    <property type="match status" value="1"/>
</dbReference>
<evidence type="ECO:0000256" key="2">
    <source>
        <dbReference type="ARBA" id="ARBA00013194"/>
    </source>
</evidence>
<dbReference type="PANTHER" id="PTHR10516:SF412">
    <property type="entry name" value="PEPTIDYL-PROLYL CIS-TRANS ISOMERASE FKBP20-1"/>
    <property type="match status" value="1"/>
</dbReference>
<evidence type="ECO:0000256" key="6">
    <source>
        <dbReference type="SAM" id="MobiDB-lite"/>
    </source>
</evidence>
<feature type="compositionally biased region" description="Basic and acidic residues" evidence="6">
    <location>
        <begin position="145"/>
        <end position="163"/>
    </location>
</feature>
<proteinExistence type="predicted"/>
<feature type="region of interest" description="Disordered" evidence="6">
    <location>
        <begin position="145"/>
        <end position="191"/>
    </location>
</feature>
<dbReference type="Proteomes" id="UP001497512">
    <property type="component" value="Chromosome 3"/>
</dbReference>
<evidence type="ECO:0000256" key="4">
    <source>
        <dbReference type="ARBA" id="ARBA00023235"/>
    </source>
</evidence>
<dbReference type="PANTHER" id="PTHR10516">
    <property type="entry name" value="PEPTIDYL-PROLYL CIS-TRANS ISOMERASE"/>
    <property type="match status" value="1"/>
</dbReference>
<reference evidence="8" key="1">
    <citation type="submission" date="2024-02" db="EMBL/GenBank/DDBJ databases">
        <authorList>
            <consortium name="ELIXIR-Norway"/>
            <consortium name="Elixir Norway"/>
        </authorList>
    </citation>
    <scope>NUCLEOTIDE SEQUENCE</scope>
</reference>
<dbReference type="EMBL" id="OZ019895">
    <property type="protein sequence ID" value="CAK9218927.1"/>
    <property type="molecule type" value="Genomic_DNA"/>
</dbReference>
<evidence type="ECO:0000256" key="5">
    <source>
        <dbReference type="PROSITE-ProRule" id="PRU00277"/>
    </source>
</evidence>
<feature type="domain" description="PPIase FKBP-type" evidence="7">
    <location>
        <begin position="32"/>
        <end position="121"/>
    </location>
</feature>
<dbReference type="InterPro" id="IPR046357">
    <property type="entry name" value="PPIase_dom_sf"/>
</dbReference>
<accession>A0ABP0UCM5</accession>
<dbReference type="EC" id="5.2.1.8" evidence="2 5"/>
<evidence type="ECO:0000256" key="3">
    <source>
        <dbReference type="ARBA" id="ARBA00023110"/>
    </source>
</evidence>
<dbReference type="InterPro" id="IPR001179">
    <property type="entry name" value="PPIase_FKBP_dom"/>
</dbReference>
<organism evidence="8 9">
    <name type="scientific">Sphagnum troendelagicum</name>
    <dbReference type="NCBI Taxonomy" id="128251"/>
    <lineage>
        <taxon>Eukaryota</taxon>
        <taxon>Viridiplantae</taxon>
        <taxon>Streptophyta</taxon>
        <taxon>Embryophyta</taxon>
        <taxon>Bryophyta</taxon>
        <taxon>Sphagnophytina</taxon>
        <taxon>Sphagnopsida</taxon>
        <taxon>Sphagnales</taxon>
        <taxon>Sphagnaceae</taxon>
        <taxon>Sphagnum</taxon>
    </lineage>
</organism>
<keyword evidence="9" id="KW-1185">Reference proteome</keyword>
<comment type="catalytic activity">
    <reaction evidence="1 5">
        <text>[protein]-peptidylproline (omega=180) = [protein]-peptidylproline (omega=0)</text>
        <dbReference type="Rhea" id="RHEA:16237"/>
        <dbReference type="Rhea" id="RHEA-COMP:10747"/>
        <dbReference type="Rhea" id="RHEA-COMP:10748"/>
        <dbReference type="ChEBI" id="CHEBI:83833"/>
        <dbReference type="ChEBI" id="CHEBI:83834"/>
        <dbReference type="EC" id="5.2.1.8"/>
    </reaction>
</comment>
<dbReference type="Gene3D" id="3.10.50.40">
    <property type="match status" value="1"/>
</dbReference>
<dbReference type="InterPro" id="IPR050689">
    <property type="entry name" value="FKBP-type_PPIase"/>
</dbReference>
<keyword evidence="4 5" id="KW-0413">Isomerase</keyword>
<evidence type="ECO:0000256" key="1">
    <source>
        <dbReference type="ARBA" id="ARBA00000971"/>
    </source>
</evidence>
<feature type="compositionally biased region" description="Gly residues" evidence="6">
    <location>
        <begin position="181"/>
        <end position="191"/>
    </location>
</feature>